<keyword evidence="1" id="KW-0472">Membrane</keyword>
<accession>A0A2N9K8J6</accession>
<sequence>MKVPVYSPIEQLRERVMKLQNKALVNIANFRKNVLKNRDDRRKRITKLSKTREVSIVPYESTARAVDTNSFAYALEASITESAAPQKKHFSISNYIKNFFYHPLRVLSTVIILILLVYIAIMFSKAVSTNQNPITETRTQQSKNTK</sequence>
<dbReference type="EMBL" id="OKQR01000001">
    <property type="protein sequence ID" value="SPD91406.1"/>
    <property type="molecule type" value="Genomic_DNA"/>
</dbReference>
<gene>
    <name evidence="2" type="ORF">LES8486_00385</name>
    <name evidence="3" type="ORF">LES9216_00532</name>
</gene>
<name>A0A2N9K8J6_9LACO</name>
<dbReference type="Proteomes" id="UP000239237">
    <property type="component" value="Unassembled WGS sequence"/>
</dbReference>
<dbReference type="KEGG" id="lsu:A6B45_05615"/>
<evidence type="ECO:0000313" key="4">
    <source>
        <dbReference type="Proteomes" id="UP000237923"/>
    </source>
</evidence>
<reference evidence="2 5" key="2">
    <citation type="submission" date="2018-02" db="EMBL/GenBank/DDBJ databases">
        <authorList>
            <person name="Rodrigo-Torres L."/>
            <person name="Arahal R. D."/>
            <person name="Lucena T."/>
        </authorList>
    </citation>
    <scope>NUCLEOTIDE SEQUENCE [LARGE SCALE GENOMIC DNA]</scope>
    <source>
        <strain evidence="2 5">CECT 8486</strain>
    </source>
</reference>
<evidence type="ECO:0000313" key="5">
    <source>
        <dbReference type="Proteomes" id="UP000239237"/>
    </source>
</evidence>
<dbReference type="RefSeq" id="WP_072613742.1">
    <property type="nucleotide sequence ID" value="NZ_CAURUR010000002.1"/>
</dbReference>
<dbReference type="AlphaFoldDB" id="A0A2N9K8J6"/>
<organism evidence="3 4">
    <name type="scientific">Leuconostoc suionicum</name>
    <dbReference type="NCBI Taxonomy" id="1511761"/>
    <lineage>
        <taxon>Bacteria</taxon>
        <taxon>Bacillati</taxon>
        <taxon>Bacillota</taxon>
        <taxon>Bacilli</taxon>
        <taxon>Lactobacillales</taxon>
        <taxon>Lactobacillaceae</taxon>
        <taxon>Leuconostoc</taxon>
    </lineage>
</organism>
<proteinExistence type="predicted"/>
<dbReference type="GeneID" id="99674265"/>
<protein>
    <submittedName>
        <fullName evidence="3">Uncharacterized protein</fullName>
    </submittedName>
</protein>
<keyword evidence="5" id="KW-1185">Reference proteome</keyword>
<dbReference type="EMBL" id="OKQU01000001">
    <property type="protein sequence ID" value="SPE06631.1"/>
    <property type="molecule type" value="Genomic_DNA"/>
</dbReference>
<keyword evidence="1" id="KW-0812">Transmembrane</keyword>
<evidence type="ECO:0000313" key="2">
    <source>
        <dbReference type="EMBL" id="SPD91406.1"/>
    </source>
</evidence>
<evidence type="ECO:0000256" key="1">
    <source>
        <dbReference type="SAM" id="Phobius"/>
    </source>
</evidence>
<feature type="transmembrane region" description="Helical" evidence="1">
    <location>
        <begin position="104"/>
        <end position="123"/>
    </location>
</feature>
<evidence type="ECO:0000313" key="3">
    <source>
        <dbReference type="EMBL" id="SPE06631.1"/>
    </source>
</evidence>
<reference evidence="3 4" key="1">
    <citation type="submission" date="2018-02" db="EMBL/GenBank/DDBJ databases">
        <authorList>
            <person name="Cohen D.B."/>
            <person name="Kent A.D."/>
        </authorList>
    </citation>
    <scope>NUCLEOTIDE SEQUENCE [LARGE SCALE GENOMIC DNA]</scope>
    <source>
        <strain evidence="3 4">CECT 9216</strain>
    </source>
</reference>
<keyword evidence="1" id="KW-1133">Transmembrane helix</keyword>
<dbReference type="Proteomes" id="UP000237923">
    <property type="component" value="Unassembled WGS sequence"/>
</dbReference>